<dbReference type="Proteomes" id="UP000529417">
    <property type="component" value="Unassembled WGS sequence"/>
</dbReference>
<evidence type="ECO:0000313" key="2">
    <source>
        <dbReference type="EMBL" id="NYS25051.1"/>
    </source>
</evidence>
<feature type="transmembrane region" description="Helical" evidence="1">
    <location>
        <begin position="17"/>
        <end position="36"/>
    </location>
</feature>
<proteinExistence type="predicted"/>
<sequence>MADTTPRPAPHREPEPWGIWIGILVAVLLLVGSFVVGGLAGVAMIGVIVSLVALALLSRIVLG</sequence>
<keyword evidence="1" id="KW-0472">Membrane</keyword>
<gene>
    <name evidence="2" type="ORF">HUK65_08595</name>
</gene>
<evidence type="ECO:0000256" key="1">
    <source>
        <dbReference type="SAM" id="Phobius"/>
    </source>
</evidence>
<comment type="caution">
    <text evidence="2">The sequence shown here is derived from an EMBL/GenBank/DDBJ whole genome shotgun (WGS) entry which is preliminary data.</text>
</comment>
<reference evidence="2 3" key="1">
    <citation type="journal article" date="2000" name="Arch. Microbiol.">
        <title>Rhodobaca bogoriensis gen. nov. and sp. nov., an alkaliphilic purple nonsulfur bacterium from African Rift Valley soda lakes.</title>
        <authorList>
            <person name="Milford A.D."/>
            <person name="Achenbach L.A."/>
            <person name="Jung D.O."/>
            <person name="Madigan M.T."/>
        </authorList>
    </citation>
    <scope>NUCLEOTIDE SEQUENCE [LARGE SCALE GENOMIC DNA]</scope>
    <source>
        <strain evidence="2 3">2376</strain>
    </source>
</reference>
<feature type="transmembrane region" description="Helical" evidence="1">
    <location>
        <begin position="42"/>
        <end position="62"/>
    </location>
</feature>
<accession>A0A7Z0HZB2</accession>
<dbReference type="EMBL" id="JACBXS010000014">
    <property type="protein sequence ID" value="NYS25051.1"/>
    <property type="molecule type" value="Genomic_DNA"/>
</dbReference>
<protein>
    <submittedName>
        <fullName evidence="2">Uncharacterized protein</fullName>
    </submittedName>
</protein>
<dbReference type="RefSeq" id="WP_179905756.1">
    <property type="nucleotide sequence ID" value="NZ_JACBXS010000014.1"/>
</dbReference>
<keyword evidence="3" id="KW-1185">Reference proteome</keyword>
<dbReference type="AlphaFoldDB" id="A0A7Z0HZB2"/>
<organism evidence="2 3">
    <name type="scientific">Rhabdonatronobacter sediminivivens</name>
    <dbReference type="NCBI Taxonomy" id="2743469"/>
    <lineage>
        <taxon>Bacteria</taxon>
        <taxon>Pseudomonadati</taxon>
        <taxon>Pseudomonadota</taxon>
        <taxon>Alphaproteobacteria</taxon>
        <taxon>Rhodobacterales</taxon>
        <taxon>Paracoccaceae</taxon>
        <taxon>Rhabdonatronobacter</taxon>
    </lineage>
</organism>
<evidence type="ECO:0000313" key="3">
    <source>
        <dbReference type="Proteomes" id="UP000529417"/>
    </source>
</evidence>
<keyword evidence="1" id="KW-0812">Transmembrane</keyword>
<name>A0A7Z0HZB2_9RHOB</name>
<keyword evidence="1" id="KW-1133">Transmembrane helix</keyword>